<gene>
    <name evidence="1" type="ORF">SU86_005190</name>
</gene>
<dbReference type="InterPro" id="IPR011991">
    <property type="entry name" value="ArsR-like_HTH"/>
</dbReference>
<dbReference type="EMBL" id="CP011097">
    <property type="protein sequence ID" value="AJZ75856.1"/>
    <property type="molecule type" value="Genomic_DNA"/>
</dbReference>
<dbReference type="Proteomes" id="UP000266745">
    <property type="component" value="Chromosome"/>
</dbReference>
<reference evidence="1 2" key="1">
    <citation type="journal article" date="2016" name="Sci. Rep.">
        <title>A novel ammonia-oxidizing archaeon from wastewater treatment plant: Its enrichment, physiological and genomic characteristics.</title>
        <authorList>
            <person name="Li Y."/>
            <person name="Ding K."/>
            <person name="Wen X."/>
            <person name="Zhang B."/>
            <person name="Shen B."/>
            <person name="Yang Y."/>
        </authorList>
    </citation>
    <scope>NUCLEOTIDE SEQUENCE [LARGE SCALE GENOMIC DNA]</scope>
    <source>
        <strain evidence="1 2">SAT1</strain>
    </source>
</reference>
<dbReference type="Gene3D" id="1.10.10.10">
    <property type="entry name" value="Winged helix-like DNA-binding domain superfamily/Winged helix DNA-binding domain"/>
    <property type="match status" value="1"/>
</dbReference>
<dbReference type="InterPro" id="IPR036390">
    <property type="entry name" value="WH_DNA-bd_sf"/>
</dbReference>
<dbReference type="GeneID" id="24875793"/>
<keyword evidence="2" id="KW-1185">Reference proteome</keyword>
<dbReference type="OrthoDB" id="11410at2157"/>
<evidence type="ECO:0000313" key="2">
    <source>
        <dbReference type="Proteomes" id="UP000266745"/>
    </source>
</evidence>
<name>A0A3G1B6Q6_9ARCH</name>
<accession>A0A3G1B6Q6</accession>
<sequence>MVDLYEEAANNFLEMSSQQRLQIIFRLLEKKCKVTNMAKEIGATVQEVHRNFARLEDGGFITKNMDGYYTLTTYGKTICSQTPSIIFLSRNRKYFEDHTFGDIPPKFIMRIGQLANSVHTKGVSKVLEQWKSIYKNANQYIYEILTEIPLDIIEPKVKRIEKGIKFNYILSESAVVPKGRKKLLAKLNYDELIEKGLVERKMQKTVQTLIVLNEKEASVSFSNAEGEADLTEMFYSTDAMFHEWCLDYFRYNWYESEIFQESKLKE</sequence>
<dbReference type="RefSeq" id="WP_048188709.1">
    <property type="nucleotide sequence ID" value="NZ_CP011097.1"/>
</dbReference>
<dbReference type="CDD" id="cd00090">
    <property type="entry name" value="HTH_ARSR"/>
    <property type="match status" value="1"/>
</dbReference>
<dbReference type="KEGG" id="tah:SU86_005190"/>
<dbReference type="SUPFAM" id="SSF46785">
    <property type="entry name" value="Winged helix' DNA-binding domain"/>
    <property type="match status" value="1"/>
</dbReference>
<dbReference type="STRING" id="1603555.SU86_005190"/>
<proteinExistence type="predicted"/>
<protein>
    <submittedName>
        <fullName evidence="1">Transcriptional regulator</fullName>
    </submittedName>
</protein>
<dbReference type="InterPro" id="IPR036388">
    <property type="entry name" value="WH-like_DNA-bd_sf"/>
</dbReference>
<evidence type="ECO:0000313" key="1">
    <source>
        <dbReference type="EMBL" id="AJZ75856.1"/>
    </source>
</evidence>
<organism evidence="1 2">
    <name type="scientific">Candidatus Nitrosotenuis cloacae</name>
    <dbReference type="NCBI Taxonomy" id="1603555"/>
    <lineage>
        <taxon>Archaea</taxon>
        <taxon>Nitrososphaerota</taxon>
        <taxon>Candidatus Nitrosotenuis</taxon>
    </lineage>
</organism>
<dbReference type="AlphaFoldDB" id="A0A3G1B6Q6"/>